<name>A0AAD4LUG8_9AGAM</name>
<accession>A0AAD4LUG8</accession>
<feature type="non-terminal residue" evidence="1">
    <location>
        <position position="67"/>
    </location>
</feature>
<dbReference type="EMBL" id="WTXG01000275">
    <property type="protein sequence ID" value="KAI0289874.1"/>
    <property type="molecule type" value="Genomic_DNA"/>
</dbReference>
<proteinExistence type="predicted"/>
<organism evidence="1 2">
    <name type="scientific">Multifurca ochricompacta</name>
    <dbReference type="NCBI Taxonomy" id="376703"/>
    <lineage>
        <taxon>Eukaryota</taxon>
        <taxon>Fungi</taxon>
        <taxon>Dikarya</taxon>
        <taxon>Basidiomycota</taxon>
        <taxon>Agaricomycotina</taxon>
        <taxon>Agaricomycetes</taxon>
        <taxon>Russulales</taxon>
        <taxon>Russulaceae</taxon>
        <taxon>Multifurca</taxon>
    </lineage>
</organism>
<comment type="caution">
    <text evidence="1">The sequence shown here is derived from an EMBL/GenBank/DDBJ whole genome shotgun (WGS) entry which is preliminary data.</text>
</comment>
<evidence type="ECO:0000313" key="2">
    <source>
        <dbReference type="Proteomes" id="UP001203297"/>
    </source>
</evidence>
<evidence type="ECO:0000313" key="1">
    <source>
        <dbReference type="EMBL" id="KAI0289874.1"/>
    </source>
</evidence>
<protein>
    <submittedName>
        <fullName evidence="1">Uncharacterized protein</fullName>
    </submittedName>
</protein>
<reference evidence="1" key="1">
    <citation type="journal article" date="2022" name="New Phytol.">
        <title>Evolutionary transition to the ectomycorrhizal habit in the genomes of a hyperdiverse lineage of mushroom-forming fungi.</title>
        <authorList>
            <person name="Looney B."/>
            <person name="Miyauchi S."/>
            <person name="Morin E."/>
            <person name="Drula E."/>
            <person name="Courty P.E."/>
            <person name="Kohler A."/>
            <person name="Kuo A."/>
            <person name="LaButti K."/>
            <person name="Pangilinan J."/>
            <person name="Lipzen A."/>
            <person name="Riley R."/>
            <person name="Andreopoulos W."/>
            <person name="He G."/>
            <person name="Johnson J."/>
            <person name="Nolan M."/>
            <person name="Tritt A."/>
            <person name="Barry K.W."/>
            <person name="Grigoriev I.V."/>
            <person name="Nagy L.G."/>
            <person name="Hibbett D."/>
            <person name="Henrissat B."/>
            <person name="Matheny P.B."/>
            <person name="Labbe J."/>
            <person name="Martin F.M."/>
        </authorList>
    </citation>
    <scope>NUCLEOTIDE SEQUENCE</scope>
    <source>
        <strain evidence="1">BPL690</strain>
    </source>
</reference>
<sequence>MRGASIGEIPTEHLNNLVLDTIRRHTAKKQLEFHNLISNHKSFRGSASFMFKMFVFAWLSWLSSEEH</sequence>
<dbReference type="AlphaFoldDB" id="A0AAD4LUG8"/>
<gene>
    <name evidence="1" type="ORF">B0F90DRAFT_1791193</name>
</gene>
<keyword evidence="2" id="KW-1185">Reference proteome</keyword>
<dbReference type="Proteomes" id="UP001203297">
    <property type="component" value="Unassembled WGS sequence"/>
</dbReference>